<protein>
    <submittedName>
        <fullName evidence="2">RHTO0S12e05600g1_1</fullName>
    </submittedName>
</protein>
<dbReference type="AlphaFoldDB" id="A0A061BF45"/>
<dbReference type="InterPro" id="IPR023214">
    <property type="entry name" value="HAD_sf"/>
</dbReference>
<feature type="domain" description="FCP1 homology" evidence="1">
    <location>
        <begin position="16"/>
        <end position="116"/>
    </location>
</feature>
<dbReference type="Pfam" id="PF03031">
    <property type="entry name" value="NIF"/>
    <property type="match status" value="1"/>
</dbReference>
<sequence>MSLISSPFASLTSDPKPKSFINLLLSREDFDLSASDYNSDIDTIKDLSRVWRKMGISEEEGARRTVLLCDDEGDAVLQPHSHLPIPPFVPSLSLSTDSSLLRTISALELLSHESNVAAFIRSGGLEEVRQEEGRRECEEASVEVRSGFDAEWWRRVARGEEA</sequence>
<evidence type="ECO:0000259" key="1">
    <source>
        <dbReference type="Pfam" id="PF03031"/>
    </source>
</evidence>
<dbReference type="OrthoDB" id="2529877at2759"/>
<dbReference type="EMBL" id="LK052947">
    <property type="protein sequence ID" value="CDR46526.1"/>
    <property type="molecule type" value="Genomic_DNA"/>
</dbReference>
<organism evidence="2">
    <name type="scientific">Rhodotorula toruloides</name>
    <name type="common">Yeast</name>
    <name type="synonym">Rhodosporidium toruloides</name>
    <dbReference type="NCBI Taxonomy" id="5286"/>
    <lineage>
        <taxon>Eukaryota</taxon>
        <taxon>Fungi</taxon>
        <taxon>Dikarya</taxon>
        <taxon>Basidiomycota</taxon>
        <taxon>Pucciniomycotina</taxon>
        <taxon>Microbotryomycetes</taxon>
        <taxon>Sporidiobolales</taxon>
        <taxon>Sporidiobolaceae</taxon>
        <taxon>Rhodotorula</taxon>
    </lineage>
</organism>
<gene>
    <name evidence="2" type="ORF">RHTO0S_12e05600g</name>
</gene>
<dbReference type="InterPro" id="IPR004274">
    <property type="entry name" value="FCP1_dom"/>
</dbReference>
<reference evidence="2" key="1">
    <citation type="journal article" date="2014" name="Genome Announc.">
        <title>Draft genome sequence of Rhodosporidium toruloides CECT1137, an oleaginous yeast of biotechnological interest.</title>
        <authorList>
            <person name="Morin N."/>
            <person name="Calcas X."/>
            <person name="Devillers H."/>
            <person name="Durrens P."/>
            <person name="Sherman D.J."/>
            <person name="Nicaud J.-M."/>
            <person name="Neuveglise C."/>
        </authorList>
    </citation>
    <scope>NUCLEOTIDE SEQUENCE</scope>
    <source>
        <strain evidence="2">CECT1137</strain>
    </source>
</reference>
<evidence type="ECO:0000313" key="2">
    <source>
        <dbReference type="EMBL" id="CDR46526.1"/>
    </source>
</evidence>
<proteinExistence type="predicted"/>
<name>A0A061BF45_RHOTO</name>
<dbReference type="Gene3D" id="3.40.50.1000">
    <property type="entry name" value="HAD superfamily/HAD-like"/>
    <property type="match status" value="1"/>
</dbReference>
<accession>A0A061BF45</accession>